<dbReference type="GO" id="GO:0048732">
    <property type="term" value="P:gland development"/>
    <property type="evidence" value="ECO:0007669"/>
    <property type="project" value="UniProtKB-ARBA"/>
</dbReference>
<feature type="domain" description="Laminin EGF-like" evidence="17">
    <location>
        <begin position="1373"/>
        <end position="1422"/>
    </location>
</feature>
<dbReference type="InterPro" id="IPR009254">
    <property type="entry name" value="Laminin_aI"/>
</dbReference>
<feature type="disulfide bond" evidence="12">
    <location>
        <begin position="1090"/>
        <end position="1102"/>
    </location>
</feature>
<feature type="disulfide bond" evidence="12">
    <location>
        <begin position="951"/>
        <end position="963"/>
    </location>
</feature>
<evidence type="ECO:0000256" key="2">
    <source>
        <dbReference type="ARBA" id="ARBA00022525"/>
    </source>
</evidence>
<dbReference type="FunFam" id="2.10.25.10:FF:000405">
    <property type="entry name" value="Laminin subunit alpha 5"/>
    <property type="match status" value="1"/>
</dbReference>
<feature type="disulfide bond" evidence="12">
    <location>
        <begin position="1449"/>
        <end position="1458"/>
    </location>
</feature>
<dbReference type="Gene3D" id="2.170.300.10">
    <property type="entry name" value="Tie2 ligand-binding domain superfamily"/>
    <property type="match status" value="1"/>
</dbReference>
<evidence type="ECO:0000256" key="1">
    <source>
        <dbReference type="ARBA" id="ARBA00004302"/>
    </source>
</evidence>
<keyword evidence="8 13" id="KW-0175">Coiled coil</keyword>
<feature type="signal peptide" evidence="15">
    <location>
        <begin position="1"/>
        <end position="17"/>
    </location>
</feature>
<dbReference type="FunFam" id="2.10.25.10:FF:000084">
    <property type="entry name" value="Laminin subunit alpha 3"/>
    <property type="match status" value="1"/>
</dbReference>
<keyword evidence="6" id="KW-0084">Basement membrane</keyword>
<dbReference type="GO" id="GO:0045995">
    <property type="term" value="P:regulation of embryonic development"/>
    <property type="evidence" value="ECO:0007669"/>
    <property type="project" value="InterPro"/>
</dbReference>
<proteinExistence type="predicted"/>
<keyword evidence="5" id="KW-0677">Repeat</keyword>
<dbReference type="Pfam" id="PF06008">
    <property type="entry name" value="Laminin_I"/>
    <property type="match status" value="1"/>
</dbReference>
<evidence type="ECO:0000259" key="17">
    <source>
        <dbReference type="PROSITE" id="PS50027"/>
    </source>
</evidence>
<feature type="disulfide bond" evidence="12">
    <location>
        <begin position="458"/>
        <end position="467"/>
    </location>
</feature>
<dbReference type="FunFam" id="2.10.25.10:FF:000454">
    <property type="entry name" value="Laminin subunit alpha 1"/>
    <property type="match status" value="1"/>
</dbReference>
<feature type="domain" description="Laminin EGF-like" evidence="17">
    <location>
        <begin position="1090"/>
        <end position="1140"/>
    </location>
</feature>
<evidence type="ECO:0000256" key="12">
    <source>
        <dbReference type="PROSITE-ProRule" id="PRU00460"/>
    </source>
</evidence>
<dbReference type="PROSITE" id="PS51115">
    <property type="entry name" value="LAMININ_IVA"/>
    <property type="match status" value="1"/>
</dbReference>
<feature type="disulfide bond" evidence="12">
    <location>
        <begin position="972"/>
        <end position="981"/>
    </location>
</feature>
<dbReference type="GO" id="GO:0009887">
    <property type="term" value="P:animal organ morphogenesis"/>
    <property type="evidence" value="ECO:0007669"/>
    <property type="project" value="TreeGrafter"/>
</dbReference>
<evidence type="ECO:0000259" key="18">
    <source>
        <dbReference type="PROSITE" id="PS51115"/>
    </source>
</evidence>
<dbReference type="Pfam" id="PF02210">
    <property type="entry name" value="Laminin_G_2"/>
    <property type="match status" value="2"/>
</dbReference>
<feature type="coiled-coil region" evidence="13">
    <location>
        <begin position="1604"/>
        <end position="1631"/>
    </location>
</feature>
<dbReference type="Gene3D" id="2.60.120.200">
    <property type="match status" value="4"/>
</dbReference>
<dbReference type="InterPro" id="IPR001791">
    <property type="entry name" value="Laminin_G"/>
</dbReference>
<organism evidence="20 21">
    <name type="scientific">Malurus cyaneus samueli</name>
    <dbReference type="NCBI Taxonomy" id="2593467"/>
    <lineage>
        <taxon>Eukaryota</taxon>
        <taxon>Metazoa</taxon>
        <taxon>Chordata</taxon>
        <taxon>Craniata</taxon>
        <taxon>Vertebrata</taxon>
        <taxon>Euteleostomi</taxon>
        <taxon>Archelosauria</taxon>
        <taxon>Archosauria</taxon>
        <taxon>Dinosauria</taxon>
        <taxon>Saurischia</taxon>
        <taxon>Theropoda</taxon>
        <taxon>Coelurosauria</taxon>
        <taxon>Aves</taxon>
        <taxon>Neognathae</taxon>
        <taxon>Neoaves</taxon>
        <taxon>Telluraves</taxon>
        <taxon>Australaves</taxon>
        <taxon>Passeriformes</taxon>
        <taxon>Meliphagoidea</taxon>
        <taxon>Maluridae</taxon>
        <taxon>Malurus</taxon>
    </lineage>
</organism>
<sequence>MWLKELYLLVFCAFHQGQYCDICSSANSNKAHPITNAIDGTERWWQSPPLSRGLEFNQVNVTLDLGQLFHVAYVLIKFANSPRPDLWVLERSTDFGLTYEPWQYFASSKRDCIEKFGQHTVDRITRDDHAICTTEYSRIVPLENGEIVVSLVNGRPGAMNFSYSPLLRNFTKATNIRLRFLQTNTLLGHLMGKALRDPTVTRRYYYSIKDISIGGRCVCHGHADVCDSENMLQCDCQHNTCGGSCDHCCPGYNQFPWKPATADSANECQPCNCNGHAYDCYYDPEVDRHKASRSREDKFEGGGVCIDCQHHTTGINCERCIPGYYRSPDHPIDSPYICYRCNCESDFTDGTCEDLTGRCYCKPNYTGEHCDACAEGYLNFPHCYRKWRVTSGSPQSLQLWEGPGVEGLTGQWFCWRLEQQLMPLTAQGGWFPCVAVCGCSAVGTLPGGCNSDTGQCSCRPKVTGLRCDSCVPGAYGFPHCEGNPFSLGSCACRAYVEGPACDRCKPGYWNLTPENPYGCLSCKCDTKATVSGISECRQGDGQCFCKANVCGQFCSTCRDGFFNMENANYFGCQGCRCDVGGALGPSCEERSGACRCRQSTRGPTCTQPARDHYFPDLHHLKFELEEGTTPAGRAVRFGYNPLEFEGFSWRGYAQMSSIQNKIRVTVDVKEAELYLFHVILRYINSGGATVYGKITPLPPPSAGTEQTKQIVFAPSTEPAFVTVPQNSFGEPFVLNPSTWSLVVEAEGVLLDYLVLLPSSYYEAPILQLKVTEPCTYQPAPEQGSNTDFCLCSPILGQAAVVFSSLIQTLGRYAFILHYYQPNHPTFPVEVLINGGRIWQGQTNANFCPHGYGCRSLVVSEDQIVLDVTDNDLTVVVRVPEGKQLWLDYILVVPEDSYTSQYLQEEPLDKSYDFISSCGINSFYINPSTSSRFCRDSAISLSLFYNNGAQPCRCHEAGARGSQCQPFGGQCPCKSNVIGRECSRCATGYWGFPNCRPCDCGTRLCDEVTGQCICPPHTLKPECVVCEPQTFGCHPLIGCEDCNCSRPGVQELTEPGCDVDSGQCRCKPNIVGRQCDLCAPGYYRYPECRRCDCHQAGTQASVCDPVTGQCHCKENVEGLRCDQCRLGTFSLDASNPKGCTKCFCFGATDRCRSAEKHREEFVDMNGWLLLSSDRHEVPTALSPREQLITADLKNLPDAFQELYWVAPSSYLGDQVSSYGGHLRYELHSNPRRGDVFIPMESRPDVILKGNQMSIMFLESAYPSPGEAHEGRLQLVEGNFRHTETHNPVSREELMMVLANLEQLQIRALFSQLSSSVSLRRVVLETATDTATGVRASNVELCFCPANYQGDSCQECAPGYYRDTKGLFLGKCIPCHCNGHSDQCLPGSGICLNCQHNTEGDHCERCKDGYMGSPSAQEPLQCVGCPCPLSVASNNFAVGCVHKGSNMQCLCKPGYAGPNCERCAPGYYGNPLVIGSSCQPCDCSGNTDPNMLFSSCDTLTGACSGCMHHTAGVRCELCRSHPSHQHWGLGDNVGRDPVLFRLKRGEGWTMVTSGQVRQNQALGQPSTERACLRTRNQQQLSSPLSPVLHRVRSELHALWQSNQELVSSIQERLAQHSSQLMDLRDALNEAVNKTRQTEDLNSLNRNNLEESQVDLHRDPGHAVSRGIEYEKLAALLDGAKLPLTERVKKFSPASSKIPIVEQAEEHARLLDELRLLTQLQSVQDMLGREQGLSWASWADSLCSLLRAPPVTQGCFLSAPGQLRDASFFAEDTKDTIKNAKAAAAEANETAARVEDTLSTMKKNLDEWQDQYGGLRNEDLNQAVQDARKSGESRQQRVQCHRAGFPSLQVKVPMKFNGSSGVQVRTPSNLQDLAAYTSLKFYIQNPEPRSRQDEAEEGRFVLYLGSREVRWARGWRDINRWGLCSGRAGLALLDSVAKGEQGLLNLDPRNVVFYVGGYPSSFTPPPALRYPNYRGCLELDTLNEEVVSLYNFQHTFELDTATEKPCARWIKFESQFGTTKRFEQEIRVVSYNGIIFFLENQAGACCPGSLHPSVGGLGVFQACLQEFPVQDWIQISWQAFDLHPELLEGRGKRALPWCSAAGCCFLQEGTCQVSLQRGQLALSVLGSEVTTGSAYADGRAHYVAFYSDARGVRLYVDDELQDTTPGPGPSRRQRRQDGRRLFQLGGSPDPSAPGNLSGCIGNVFVKRSTHSPEQPGAPSASGGPPTAAGSSMRSPPPSGGGEPHPVPFLCELGPGMMAWSSHLPCLCRSHFSLEVKLNSSSGLLFYVAGERGSSMALFVSNWRFVFLVDVGRRRLRVRSKDKYRDRRWHTVFFSRDQSRAQLVIDGLRAQDAAVATPGFCSLCAQSHGLSPQAASASSFDGCLRNPQLDGRPLGAPSRTFGVTPCYEGALESGVFFTAGGGSITLGTHSNLGLGGVRPRSASGLIFHVGTRRSHHLLLYMEETKVTVKANTGTDEFSTSVTCPALCDGQWHTIAGEVTAPLLDVDTEGNHTVGPSQPPAPSTRATFSLGGLPGELGKTCSRMKYPKDKGDTIPGARKRYLTLCQTNACFSLFLVQRQTRPALGCCYLPSLTTWAVSGTC</sequence>
<keyword evidence="4 15" id="KW-0732">Signal</keyword>
<dbReference type="GO" id="GO:0035239">
    <property type="term" value="P:tube morphogenesis"/>
    <property type="evidence" value="ECO:0007669"/>
    <property type="project" value="UniProtKB-ARBA"/>
</dbReference>
<dbReference type="Proteomes" id="UP000694560">
    <property type="component" value="Unplaced"/>
</dbReference>
<dbReference type="CDD" id="cd00055">
    <property type="entry name" value="EGF_Lam"/>
    <property type="match status" value="12"/>
</dbReference>
<feature type="domain" description="Laminin EGF-like" evidence="17">
    <location>
        <begin position="1041"/>
        <end position="1089"/>
    </location>
</feature>
<dbReference type="Pfam" id="PF00053">
    <property type="entry name" value="EGF_laminin"/>
    <property type="match status" value="12"/>
</dbReference>
<dbReference type="InterPro" id="IPR008211">
    <property type="entry name" value="Laminin_N"/>
</dbReference>
<evidence type="ECO:0000256" key="11">
    <source>
        <dbReference type="ARBA" id="ARBA00023292"/>
    </source>
</evidence>
<keyword evidence="3" id="KW-0272">Extracellular matrix</keyword>
<dbReference type="GO" id="GO:0030334">
    <property type="term" value="P:regulation of cell migration"/>
    <property type="evidence" value="ECO:0007669"/>
    <property type="project" value="InterPro"/>
</dbReference>
<feature type="domain" description="Laminin IV type A" evidence="18">
    <location>
        <begin position="1161"/>
        <end position="1339"/>
    </location>
</feature>
<dbReference type="PROSITE" id="PS01248">
    <property type="entry name" value="EGF_LAM_1"/>
    <property type="match status" value="7"/>
</dbReference>
<keyword evidence="9 12" id="KW-1015">Disulfide bond</keyword>
<feature type="disulfide bond" evidence="12">
    <location>
        <begin position="1065"/>
        <end position="1074"/>
    </location>
</feature>
<dbReference type="GO" id="GO:0043256">
    <property type="term" value="C:laminin complex"/>
    <property type="evidence" value="ECO:0007669"/>
    <property type="project" value="UniProtKB-ARBA"/>
</dbReference>
<dbReference type="FunFam" id="2.10.25.10:FF:000467">
    <property type="entry name" value="Laminin subunit alpha 5"/>
    <property type="match status" value="1"/>
</dbReference>
<dbReference type="InterPro" id="IPR000034">
    <property type="entry name" value="Laminin_IV"/>
</dbReference>
<dbReference type="SUPFAM" id="SSF49899">
    <property type="entry name" value="Concanavalin A-like lectins/glucanases"/>
    <property type="match status" value="4"/>
</dbReference>
<dbReference type="InterPro" id="IPR002049">
    <property type="entry name" value="LE_dom"/>
</dbReference>
<protein>
    <submittedName>
        <fullName evidence="20">Laminin subunit alpha 5</fullName>
    </submittedName>
</protein>
<feature type="disulfide bond" evidence="12">
    <location>
        <begin position="361"/>
        <end position="370"/>
    </location>
</feature>
<dbReference type="FunFam" id="2.10.25.10:FF:000188">
    <property type="entry name" value="Laminin subunit gamma 2"/>
    <property type="match status" value="1"/>
</dbReference>
<dbReference type="FunFam" id="2.10.25.10:FF:000069">
    <property type="entry name" value="Laminin subunit alpha 1"/>
    <property type="match status" value="1"/>
</dbReference>
<dbReference type="FunFam" id="2.10.25.10:FF:000388">
    <property type="entry name" value="Laminin subunit alpha"/>
    <property type="match status" value="1"/>
</dbReference>
<reference evidence="20" key="1">
    <citation type="submission" date="2025-08" db="UniProtKB">
        <authorList>
            <consortium name="Ensembl"/>
        </authorList>
    </citation>
    <scope>IDENTIFICATION</scope>
</reference>
<feature type="domain" description="Laminin EGF-like" evidence="17">
    <location>
        <begin position="951"/>
        <end position="996"/>
    </location>
</feature>
<feature type="disulfide bond" evidence="12">
    <location>
        <begin position="439"/>
        <end position="456"/>
    </location>
</feature>
<dbReference type="PROSITE" id="PS50027">
    <property type="entry name" value="EGF_LAM_2"/>
    <property type="match status" value="7"/>
</dbReference>
<dbReference type="CDD" id="cd00110">
    <property type="entry name" value="LamG"/>
    <property type="match status" value="3"/>
</dbReference>
<keyword evidence="7" id="KW-0130">Cell adhesion</keyword>
<dbReference type="GO" id="GO:0030155">
    <property type="term" value="P:regulation of cell adhesion"/>
    <property type="evidence" value="ECO:0007669"/>
    <property type="project" value="InterPro"/>
</dbReference>
<dbReference type="GO" id="GO:0007155">
    <property type="term" value="P:cell adhesion"/>
    <property type="evidence" value="ECO:0007669"/>
    <property type="project" value="UniProtKB-KW"/>
</dbReference>
<evidence type="ECO:0000256" key="15">
    <source>
        <dbReference type="SAM" id="SignalP"/>
    </source>
</evidence>
<dbReference type="GO" id="GO:0005102">
    <property type="term" value="F:signaling receptor binding"/>
    <property type="evidence" value="ECO:0007669"/>
    <property type="project" value="InterPro"/>
</dbReference>
<keyword evidence="10" id="KW-0325">Glycoprotein</keyword>
<dbReference type="GO" id="GO:0007411">
    <property type="term" value="P:axon guidance"/>
    <property type="evidence" value="ECO:0007669"/>
    <property type="project" value="TreeGrafter"/>
</dbReference>
<dbReference type="Gene3D" id="2.60.120.260">
    <property type="entry name" value="Galactose-binding domain-like"/>
    <property type="match status" value="1"/>
</dbReference>
<dbReference type="FunFam" id="2.60.120.260:FF:000092">
    <property type="entry name" value="Laminin subunit alpha-3"/>
    <property type="match status" value="1"/>
</dbReference>
<dbReference type="FunFam" id="2.10.25.10:FF:000083">
    <property type="entry name" value="Laminin subunit alpha"/>
    <property type="match status" value="2"/>
</dbReference>
<feature type="domain" description="Laminin EGF-like" evidence="17">
    <location>
        <begin position="341"/>
        <end position="385"/>
    </location>
</feature>
<evidence type="ECO:0000256" key="6">
    <source>
        <dbReference type="ARBA" id="ARBA00022869"/>
    </source>
</evidence>
<feature type="domain" description="Laminin EGF-like" evidence="17">
    <location>
        <begin position="437"/>
        <end position="482"/>
    </location>
</feature>
<dbReference type="SMART" id="SM00136">
    <property type="entry name" value="LamNT"/>
    <property type="match status" value="1"/>
</dbReference>
<dbReference type="Ensembl" id="ENSMCST00000007614.1">
    <property type="protein sequence ID" value="ENSMCSP00000007435.1"/>
    <property type="gene ID" value="ENSMCSG00000004797.1"/>
</dbReference>
<keyword evidence="21" id="KW-1185">Reference proteome</keyword>
<evidence type="ECO:0000256" key="14">
    <source>
        <dbReference type="SAM" id="MobiDB-lite"/>
    </source>
</evidence>
<dbReference type="GO" id="GO:0005201">
    <property type="term" value="F:extracellular matrix structural constituent"/>
    <property type="evidence" value="ECO:0007669"/>
    <property type="project" value="TreeGrafter"/>
</dbReference>
<evidence type="ECO:0000313" key="21">
    <source>
        <dbReference type="Proteomes" id="UP000694560"/>
    </source>
</evidence>
<evidence type="ECO:0000256" key="7">
    <source>
        <dbReference type="ARBA" id="ARBA00022889"/>
    </source>
</evidence>
<evidence type="ECO:0000313" key="20">
    <source>
        <dbReference type="Ensembl" id="ENSMCSP00000007435.1"/>
    </source>
</evidence>
<accession>A0A8C5X3B3</accession>
<evidence type="ECO:0000256" key="10">
    <source>
        <dbReference type="ARBA" id="ARBA00023180"/>
    </source>
</evidence>
<dbReference type="SMART" id="SM00282">
    <property type="entry name" value="LamG"/>
    <property type="match status" value="3"/>
</dbReference>
<feature type="disulfide bond" evidence="12">
    <location>
        <begin position="1092"/>
        <end position="1109"/>
    </location>
</feature>
<dbReference type="PROSITE" id="PS51117">
    <property type="entry name" value="LAMININ_NTER"/>
    <property type="match status" value="1"/>
</dbReference>
<dbReference type="Pfam" id="PF00052">
    <property type="entry name" value="Laminin_B"/>
    <property type="match status" value="1"/>
</dbReference>
<evidence type="ECO:0000256" key="13">
    <source>
        <dbReference type="SAM" id="Coils"/>
    </source>
</evidence>
<dbReference type="PRINTS" id="PR00011">
    <property type="entry name" value="EGFLAMININ"/>
</dbReference>
<feature type="disulfide bond" evidence="12">
    <location>
        <begin position="1392"/>
        <end position="1401"/>
    </location>
</feature>
<reference evidence="20" key="2">
    <citation type="submission" date="2025-09" db="UniProtKB">
        <authorList>
            <consortium name="Ensembl"/>
        </authorList>
    </citation>
    <scope>IDENTIFICATION</scope>
</reference>
<keyword evidence="11 12" id="KW-0424">Laminin EGF-like domain</keyword>
<dbReference type="GO" id="GO:0002009">
    <property type="term" value="P:morphogenesis of an epithelium"/>
    <property type="evidence" value="ECO:0007669"/>
    <property type="project" value="UniProtKB-ARBA"/>
</dbReference>
<feature type="coiled-coil region" evidence="13">
    <location>
        <begin position="1767"/>
        <end position="1815"/>
    </location>
</feature>
<dbReference type="Pfam" id="PF24973">
    <property type="entry name" value="EGF_LMN_ATRN"/>
    <property type="match status" value="2"/>
</dbReference>
<dbReference type="InterPro" id="IPR056863">
    <property type="entry name" value="LMN_ATRN_NET-like_EGF"/>
</dbReference>
<dbReference type="FunFam" id="2.10.25.10:FF:000033">
    <property type="entry name" value="Laminin subunit alpha 2"/>
    <property type="match status" value="1"/>
</dbReference>
<evidence type="ECO:0000259" key="16">
    <source>
        <dbReference type="PROSITE" id="PS50025"/>
    </source>
</evidence>
<dbReference type="Pfam" id="PF00055">
    <property type="entry name" value="Laminin_N"/>
    <property type="match status" value="1"/>
</dbReference>
<evidence type="ECO:0000259" key="19">
    <source>
        <dbReference type="PROSITE" id="PS51117"/>
    </source>
</evidence>
<dbReference type="SMART" id="SM00281">
    <property type="entry name" value="LamB"/>
    <property type="match status" value="1"/>
</dbReference>
<dbReference type="OrthoDB" id="18487at2759"/>
<dbReference type="FunFam" id="2.10.25.10:FF:000209">
    <property type="entry name" value="Laminin subunit alpha 5"/>
    <property type="match status" value="1"/>
</dbReference>
<name>A0A8C5X3B3_9PASS</name>
<dbReference type="PANTHER" id="PTHR10574:SF406">
    <property type="entry name" value="LAMININ SUBUNIT ALPHA 5"/>
    <property type="match status" value="1"/>
</dbReference>
<dbReference type="Gene3D" id="2.10.25.10">
    <property type="entry name" value="Laminin"/>
    <property type="match status" value="11"/>
</dbReference>
<dbReference type="PROSITE" id="PS50025">
    <property type="entry name" value="LAM_G_DOMAIN"/>
    <property type="match status" value="1"/>
</dbReference>
<feature type="domain" description="Laminin G" evidence="16">
    <location>
        <begin position="2243"/>
        <end position="2402"/>
    </location>
</feature>
<dbReference type="InterPro" id="IPR050440">
    <property type="entry name" value="Laminin/Netrin_ECM"/>
</dbReference>
<dbReference type="InterPro" id="IPR000742">
    <property type="entry name" value="EGF"/>
</dbReference>
<feature type="chain" id="PRO_5034076914" evidence="15">
    <location>
        <begin position="18"/>
        <end position="2596"/>
    </location>
</feature>
<feature type="disulfide bond" evidence="12">
    <location>
        <begin position="953"/>
        <end position="970"/>
    </location>
</feature>
<feature type="compositionally biased region" description="Low complexity" evidence="14">
    <location>
        <begin position="2213"/>
        <end position="2230"/>
    </location>
</feature>
<dbReference type="PANTHER" id="PTHR10574">
    <property type="entry name" value="NETRIN/LAMININ-RELATED"/>
    <property type="match status" value="1"/>
</dbReference>
<feature type="region of interest" description="Disordered" evidence="14">
    <location>
        <begin position="2205"/>
        <end position="2240"/>
    </location>
</feature>
<feature type="domain" description="Laminin N-terminal" evidence="19">
    <location>
        <begin position="1"/>
        <end position="216"/>
    </location>
</feature>
<dbReference type="FunFam" id="2.10.25.10:FF:000090">
    <property type="entry name" value="laminin subunit alpha"/>
    <property type="match status" value="1"/>
</dbReference>
<evidence type="ECO:0000256" key="9">
    <source>
        <dbReference type="ARBA" id="ARBA00023157"/>
    </source>
</evidence>
<dbReference type="SMART" id="SM00180">
    <property type="entry name" value="EGF_Lam"/>
    <property type="match status" value="14"/>
</dbReference>
<dbReference type="GO" id="GO:0005576">
    <property type="term" value="C:extracellular region"/>
    <property type="evidence" value="ECO:0007669"/>
    <property type="project" value="UniProtKB-ARBA"/>
</dbReference>
<evidence type="ECO:0000256" key="4">
    <source>
        <dbReference type="ARBA" id="ARBA00022729"/>
    </source>
</evidence>
<evidence type="ECO:0000256" key="3">
    <source>
        <dbReference type="ARBA" id="ARBA00022530"/>
    </source>
</evidence>
<dbReference type="InterPro" id="IPR013320">
    <property type="entry name" value="ConA-like_dom_sf"/>
</dbReference>
<feature type="domain" description="Laminin EGF-like" evidence="17">
    <location>
        <begin position="1423"/>
        <end position="1478"/>
    </location>
</feature>
<dbReference type="SMART" id="SM00181">
    <property type="entry name" value="EGF"/>
    <property type="match status" value="7"/>
</dbReference>
<feature type="disulfide bond" evidence="12">
    <location>
        <begin position="437"/>
        <end position="449"/>
    </location>
</feature>
<comment type="caution">
    <text evidence="12">Lacks conserved residue(s) required for the propagation of feature annotation.</text>
</comment>
<evidence type="ECO:0000256" key="8">
    <source>
        <dbReference type="ARBA" id="ARBA00023054"/>
    </source>
</evidence>
<evidence type="ECO:0000256" key="5">
    <source>
        <dbReference type="ARBA" id="ARBA00022737"/>
    </source>
</evidence>
<keyword evidence="2" id="KW-0964">Secreted</keyword>
<dbReference type="SUPFAM" id="SSF57196">
    <property type="entry name" value="EGF/Laminin"/>
    <property type="match status" value="11"/>
</dbReference>
<feature type="disulfide bond" evidence="12">
    <location>
        <begin position="1111"/>
        <end position="1120"/>
    </location>
</feature>
<comment type="subcellular location">
    <subcellularLocation>
        <location evidence="1">Secreted</location>
        <location evidence="1">Extracellular space</location>
        <location evidence="1">Extracellular matrix</location>
        <location evidence="1">Basement membrane</location>
    </subcellularLocation>
</comment>